<gene>
    <name evidence="7" type="ORF">B0W48_06365</name>
</gene>
<dbReference type="AlphaFoldDB" id="A0A1Q2GWF2"/>
<dbReference type="InterPro" id="IPR036052">
    <property type="entry name" value="TrpB-like_PALP_sf"/>
</dbReference>
<evidence type="ECO:0000313" key="7">
    <source>
        <dbReference type="EMBL" id="AQP99459.1"/>
    </source>
</evidence>
<reference evidence="7 8" key="1">
    <citation type="submission" date="2017-02" db="EMBL/GenBank/DDBJ databases">
        <title>Complete genome sequence of the cold-active Pseudoalteromonas aliena strain EH1 isolated from Arctic seawater.</title>
        <authorList>
            <person name="Kim E."/>
            <person name="Heo E."/>
            <person name="Kim H."/>
            <person name="Kim D."/>
        </authorList>
    </citation>
    <scope>NUCLEOTIDE SEQUENCE [LARGE SCALE GENOMIC DNA]</scope>
    <source>
        <strain evidence="7 8">EH1</strain>
    </source>
</reference>
<sequence>MNFPQLKINENNAIQQINTTFLKERDIYLGIKRDDLLHPQISGNKWRKLKYNLTRMQELKKTELLTFGGAFSNHLHACAAAGKEFNLVTHVIVRGPELDNNNPTIQFAQQCGMNLHVVNRLEYRQRNNPEYLKEIQARFPNAYIIPEGGTNEFAIQGCIELAQSLPQHDYLVCPTGSGGTLAGLIEGSELTTQVIGIAVLKQAEYLKSEICKLSNKAKTQTNWQLMTDFHGGGYGKFTPELWQFCQYMNNTHNLPLEPIYSGKMMHALWQLIEQDYFPTGSKIIAIHTGGLQGLNGLKYRGLI</sequence>
<accession>A0A1Q2GWF2</accession>
<comment type="cofactor">
    <cofactor evidence="1">
        <name>pyridoxal 5'-phosphate</name>
        <dbReference type="ChEBI" id="CHEBI:597326"/>
    </cofactor>
</comment>
<dbReference type="SUPFAM" id="SSF53686">
    <property type="entry name" value="Tryptophan synthase beta subunit-like PLP-dependent enzymes"/>
    <property type="match status" value="1"/>
</dbReference>
<evidence type="ECO:0000259" key="6">
    <source>
        <dbReference type="Pfam" id="PF00291"/>
    </source>
</evidence>
<dbReference type="Gene3D" id="3.40.50.1100">
    <property type="match status" value="2"/>
</dbReference>
<dbReference type="PANTHER" id="PTHR43780">
    <property type="entry name" value="1-AMINOCYCLOPROPANE-1-CARBOXYLATE DEAMINASE-RELATED"/>
    <property type="match status" value="1"/>
</dbReference>
<name>A0A1Q2GWF2_9GAMM</name>
<proteinExistence type="inferred from homology"/>
<dbReference type="STRING" id="247523.B0W48_06365"/>
<evidence type="ECO:0000256" key="3">
    <source>
        <dbReference type="ARBA" id="ARBA00022898"/>
    </source>
</evidence>
<dbReference type="PANTHER" id="PTHR43780:SF2">
    <property type="entry name" value="1-AMINOCYCLOPROPANE-1-CARBOXYLATE DEAMINASE-RELATED"/>
    <property type="match status" value="1"/>
</dbReference>
<keyword evidence="3 5" id="KW-0663">Pyridoxal phosphate</keyword>
<protein>
    <submittedName>
        <fullName evidence="7">1-aminocyclopropane-1-carboxylate deaminase</fullName>
    </submittedName>
</protein>
<evidence type="ECO:0000313" key="8">
    <source>
        <dbReference type="Proteomes" id="UP000188243"/>
    </source>
</evidence>
<dbReference type="Proteomes" id="UP000188243">
    <property type="component" value="Chromosome"/>
</dbReference>
<dbReference type="Pfam" id="PF00291">
    <property type="entry name" value="PALP"/>
    <property type="match status" value="1"/>
</dbReference>
<dbReference type="GO" id="GO:0019148">
    <property type="term" value="F:D-cysteine desulfhydrase activity"/>
    <property type="evidence" value="ECO:0007669"/>
    <property type="project" value="TreeGrafter"/>
</dbReference>
<feature type="active site" description="Nucleophile" evidence="4">
    <location>
        <position position="72"/>
    </location>
</feature>
<organism evidence="7 8">
    <name type="scientific">Pseudoalteromonas aliena</name>
    <dbReference type="NCBI Taxonomy" id="247523"/>
    <lineage>
        <taxon>Bacteria</taxon>
        <taxon>Pseudomonadati</taxon>
        <taxon>Pseudomonadota</taxon>
        <taxon>Gammaproteobacteria</taxon>
        <taxon>Alteromonadales</taxon>
        <taxon>Pseudoalteromonadaceae</taxon>
        <taxon>Pseudoalteromonas</taxon>
    </lineage>
</organism>
<feature type="modified residue" description="N6-(pyridoxal phosphate)lysine" evidence="5">
    <location>
        <position position="45"/>
    </location>
</feature>
<dbReference type="PIRSF" id="PIRSF006278">
    <property type="entry name" value="ACCD_DCysDesulf"/>
    <property type="match status" value="1"/>
</dbReference>
<dbReference type="KEGG" id="paln:B0W48_06365"/>
<dbReference type="InterPro" id="IPR001926">
    <property type="entry name" value="TrpB-like_PALP"/>
</dbReference>
<comment type="similarity">
    <text evidence="2">Belongs to the ACC deaminase/D-cysteine desulfhydrase family.</text>
</comment>
<dbReference type="EMBL" id="CP019628">
    <property type="protein sequence ID" value="AQP99459.1"/>
    <property type="molecule type" value="Genomic_DNA"/>
</dbReference>
<feature type="domain" description="Tryptophan synthase beta chain-like PALP" evidence="6">
    <location>
        <begin position="30"/>
        <end position="289"/>
    </location>
</feature>
<evidence type="ECO:0000256" key="5">
    <source>
        <dbReference type="PIRSR" id="PIRSR006278-2"/>
    </source>
</evidence>
<evidence type="ECO:0000256" key="4">
    <source>
        <dbReference type="PIRSR" id="PIRSR006278-1"/>
    </source>
</evidence>
<evidence type="ECO:0000256" key="2">
    <source>
        <dbReference type="ARBA" id="ARBA00008639"/>
    </source>
</evidence>
<dbReference type="InterPro" id="IPR027278">
    <property type="entry name" value="ACCD_DCysDesulf"/>
</dbReference>
<evidence type="ECO:0000256" key="1">
    <source>
        <dbReference type="ARBA" id="ARBA00001933"/>
    </source>
</evidence>
<dbReference type="RefSeq" id="WP_077536172.1">
    <property type="nucleotide sequence ID" value="NZ_CANLYY010000015.1"/>
</dbReference>